<comment type="caution">
    <text evidence="1">The sequence shown here is derived from an EMBL/GenBank/DDBJ whole genome shotgun (WGS) entry which is preliminary data.</text>
</comment>
<evidence type="ECO:0000313" key="2">
    <source>
        <dbReference type="Proteomes" id="UP001157017"/>
    </source>
</evidence>
<dbReference type="EMBL" id="BSUZ01000001">
    <property type="protein sequence ID" value="GMA86364.1"/>
    <property type="molecule type" value="Genomic_DNA"/>
</dbReference>
<accession>A0ABQ6JG45</accession>
<sequence>MLTDTYRSLLLRMLGYKVEVVEFVDSRHTPRNAMVRAVRTGTPARREVRHEYRALTADWGVHPALARMLDAEVTRALG</sequence>
<name>A0ABQ6JG45_9ACTN</name>
<protein>
    <submittedName>
        <fullName evidence="1">Uncharacterized protein</fullName>
    </submittedName>
</protein>
<organism evidence="1 2">
    <name type="scientific">Angustibacter aerolatus</name>
    <dbReference type="NCBI Taxonomy" id="1162965"/>
    <lineage>
        <taxon>Bacteria</taxon>
        <taxon>Bacillati</taxon>
        <taxon>Actinomycetota</taxon>
        <taxon>Actinomycetes</taxon>
        <taxon>Kineosporiales</taxon>
        <taxon>Kineosporiaceae</taxon>
    </lineage>
</organism>
<dbReference type="Proteomes" id="UP001157017">
    <property type="component" value="Unassembled WGS sequence"/>
</dbReference>
<proteinExistence type="predicted"/>
<keyword evidence="2" id="KW-1185">Reference proteome</keyword>
<evidence type="ECO:0000313" key="1">
    <source>
        <dbReference type="EMBL" id="GMA86364.1"/>
    </source>
</evidence>
<gene>
    <name evidence="1" type="ORF">GCM10025868_16140</name>
</gene>
<reference evidence="2" key="1">
    <citation type="journal article" date="2019" name="Int. J. Syst. Evol. Microbiol.">
        <title>The Global Catalogue of Microorganisms (GCM) 10K type strain sequencing project: providing services to taxonomists for standard genome sequencing and annotation.</title>
        <authorList>
            <consortium name="The Broad Institute Genomics Platform"/>
            <consortium name="The Broad Institute Genome Sequencing Center for Infectious Disease"/>
            <person name="Wu L."/>
            <person name="Ma J."/>
        </authorList>
    </citation>
    <scope>NUCLEOTIDE SEQUENCE [LARGE SCALE GENOMIC DNA]</scope>
    <source>
        <strain evidence="2">NBRC 108730</strain>
    </source>
</reference>